<dbReference type="Proteomes" id="UP000267821">
    <property type="component" value="Unassembled WGS sequence"/>
</dbReference>
<organism evidence="2 3">
    <name type="scientific">Terfezia boudieri ATCC MYA-4762</name>
    <dbReference type="NCBI Taxonomy" id="1051890"/>
    <lineage>
        <taxon>Eukaryota</taxon>
        <taxon>Fungi</taxon>
        <taxon>Dikarya</taxon>
        <taxon>Ascomycota</taxon>
        <taxon>Pezizomycotina</taxon>
        <taxon>Pezizomycetes</taxon>
        <taxon>Pezizales</taxon>
        <taxon>Pezizaceae</taxon>
        <taxon>Terfezia</taxon>
    </lineage>
</organism>
<dbReference type="STRING" id="1051890.A0A3N4LEE9"/>
<sequence>MPQFMRYPSRRSVVYSTHGMVACTQPLAAQAGVRVLREGGNAADAAVAVAAVLSLTEPSSTGIGGDIFCLYFNPSTHRVHSLNGSGRSPSALTLSHALSSIPSSELATSDNHIPQSHVHAVTVPGAAAGWCDTVEKFGSGKLTLAQILAPAIELAEEGVPVSYVSAQLWKKGEEVLKRGSPANCSEMLVAGGRAPREGEVVKLPGQARTYRLLAEHGRKGFYEGEVAEAIISVVQARGGVLSLRDLKDHGDRGSDEMDPISIEIPWGVEEEEEEEGPGRGRRKRVWECAPNGQGLVALQTLGILEALQERGVIPVIGGEGGYGHNSVEYLHAVITALRISFSDAAHYIRDPSPPGSIPLRGLLSKPYLHTRSHLFQPNSPPPRIPHGTPTPSTSSDTVYFSVTDRHGGGCSFINSLFTDFGSGIIPAGYGFPLQNRGAGFVLEKGHANALEGGKRPYHTIIPAMLTTPLSLSLSTEEAGEQNLPLRLDTVFGVMGGYMQPQGHVQVLLNMLAFGMSPQEALDAPRICISPNYKGTAGGAGDVLVTAEVGVEESVVLGLKRLGYVVTIAGEGEGDGAGRGVFGRGQIIRNSRRGEEMGGESRGPLWSGASDMRGDGACVGY</sequence>
<dbReference type="OrthoDB" id="2015213at2759"/>
<dbReference type="InterPro" id="IPR029055">
    <property type="entry name" value="Ntn_hydrolases_N"/>
</dbReference>
<dbReference type="Gene3D" id="3.60.20.40">
    <property type="match status" value="1"/>
</dbReference>
<evidence type="ECO:0000313" key="3">
    <source>
        <dbReference type="Proteomes" id="UP000267821"/>
    </source>
</evidence>
<proteinExistence type="predicted"/>
<dbReference type="InParanoid" id="A0A3N4LEE9"/>
<gene>
    <name evidence="2" type="ORF">L211DRAFT_812235</name>
</gene>
<dbReference type="PANTHER" id="PTHR43881:SF1">
    <property type="entry name" value="GAMMA-GLUTAMYLTRANSPEPTIDASE (AFU_ORTHOLOGUE AFUA_4G13580)"/>
    <property type="match status" value="1"/>
</dbReference>
<dbReference type="AlphaFoldDB" id="A0A3N4LEE9"/>
<dbReference type="Pfam" id="PF01019">
    <property type="entry name" value="G_glu_transpept"/>
    <property type="match status" value="1"/>
</dbReference>
<keyword evidence="3" id="KW-1185">Reference proteome</keyword>
<protein>
    <submittedName>
        <fullName evidence="2">Gamma-glutamyltranspeptidase</fullName>
    </submittedName>
</protein>
<reference evidence="2 3" key="1">
    <citation type="journal article" date="2018" name="Nat. Ecol. Evol.">
        <title>Pezizomycetes genomes reveal the molecular basis of ectomycorrhizal truffle lifestyle.</title>
        <authorList>
            <person name="Murat C."/>
            <person name="Payen T."/>
            <person name="Noel B."/>
            <person name="Kuo A."/>
            <person name="Morin E."/>
            <person name="Chen J."/>
            <person name="Kohler A."/>
            <person name="Krizsan K."/>
            <person name="Balestrini R."/>
            <person name="Da Silva C."/>
            <person name="Montanini B."/>
            <person name="Hainaut M."/>
            <person name="Levati E."/>
            <person name="Barry K.W."/>
            <person name="Belfiori B."/>
            <person name="Cichocki N."/>
            <person name="Clum A."/>
            <person name="Dockter R.B."/>
            <person name="Fauchery L."/>
            <person name="Guy J."/>
            <person name="Iotti M."/>
            <person name="Le Tacon F."/>
            <person name="Lindquist E.A."/>
            <person name="Lipzen A."/>
            <person name="Malagnac F."/>
            <person name="Mello A."/>
            <person name="Molinier V."/>
            <person name="Miyauchi S."/>
            <person name="Poulain J."/>
            <person name="Riccioni C."/>
            <person name="Rubini A."/>
            <person name="Sitrit Y."/>
            <person name="Splivallo R."/>
            <person name="Traeger S."/>
            <person name="Wang M."/>
            <person name="Zifcakova L."/>
            <person name="Wipf D."/>
            <person name="Zambonelli A."/>
            <person name="Paolocci F."/>
            <person name="Nowrousian M."/>
            <person name="Ottonello S."/>
            <person name="Baldrian P."/>
            <person name="Spatafora J.W."/>
            <person name="Henrissat B."/>
            <person name="Nagy L.G."/>
            <person name="Aury J.M."/>
            <person name="Wincker P."/>
            <person name="Grigoriev I.V."/>
            <person name="Bonfante P."/>
            <person name="Martin F.M."/>
        </authorList>
    </citation>
    <scope>NUCLEOTIDE SEQUENCE [LARGE SCALE GENOMIC DNA]</scope>
    <source>
        <strain evidence="2 3">ATCC MYA-4762</strain>
    </source>
</reference>
<feature type="region of interest" description="Disordered" evidence="1">
    <location>
        <begin position="375"/>
        <end position="395"/>
    </location>
</feature>
<evidence type="ECO:0000256" key="1">
    <source>
        <dbReference type="SAM" id="MobiDB-lite"/>
    </source>
</evidence>
<name>A0A3N4LEE9_9PEZI</name>
<dbReference type="EMBL" id="ML121561">
    <property type="protein sequence ID" value="RPB21260.1"/>
    <property type="molecule type" value="Genomic_DNA"/>
</dbReference>
<dbReference type="PANTHER" id="PTHR43881">
    <property type="entry name" value="GAMMA-GLUTAMYLTRANSPEPTIDASE (AFU_ORTHOLOGUE AFUA_4G13580)"/>
    <property type="match status" value="1"/>
</dbReference>
<dbReference type="PRINTS" id="PR01210">
    <property type="entry name" value="GGTRANSPTASE"/>
</dbReference>
<dbReference type="SUPFAM" id="SSF56235">
    <property type="entry name" value="N-terminal nucleophile aminohydrolases (Ntn hydrolases)"/>
    <property type="match status" value="1"/>
</dbReference>
<dbReference type="InterPro" id="IPR052896">
    <property type="entry name" value="GGT-like_enzyme"/>
</dbReference>
<dbReference type="Gene3D" id="1.10.246.130">
    <property type="match status" value="1"/>
</dbReference>
<dbReference type="PROSITE" id="PS51257">
    <property type="entry name" value="PROKAR_LIPOPROTEIN"/>
    <property type="match status" value="1"/>
</dbReference>
<accession>A0A3N4LEE9</accession>
<dbReference type="InterPro" id="IPR043137">
    <property type="entry name" value="GGT_ssub_C"/>
</dbReference>
<evidence type="ECO:0000313" key="2">
    <source>
        <dbReference type="EMBL" id="RPB21260.1"/>
    </source>
</evidence>
<dbReference type="InterPro" id="IPR043138">
    <property type="entry name" value="GGT_lsub"/>
</dbReference>